<dbReference type="Proteomes" id="UP000331127">
    <property type="component" value="Unassembled WGS sequence"/>
</dbReference>
<evidence type="ECO:0000313" key="2">
    <source>
        <dbReference type="EMBL" id="GES07712.1"/>
    </source>
</evidence>
<dbReference type="Pfam" id="PF12770">
    <property type="entry name" value="CHAT"/>
    <property type="match status" value="1"/>
</dbReference>
<comment type="caution">
    <text evidence="2">The sequence shown here is derived from an EMBL/GenBank/DDBJ whole genome shotgun (WGS) entry which is preliminary data.</text>
</comment>
<dbReference type="AlphaFoldDB" id="A0A5M3WHV4"/>
<evidence type="ECO:0000259" key="1">
    <source>
        <dbReference type="Pfam" id="PF12770"/>
    </source>
</evidence>
<dbReference type="PANTHER" id="PTHR10098:SF108">
    <property type="entry name" value="TETRATRICOPEPTIDE REPEAT PROTEIN 28"/>
    <property type="match status" value="1"/>
</dbReference>
<reference evidence="2 3" key="1">
    <citation type="submission" date="2019-10" db="EMBL/GenBank/DDBJ databases">
        <title>Whole genome shotgun sequence of Acrocarpospora macrocephala NBRC 16266.</title>
        <authorList>
            <person name="Ichikawa N."/>
            <person name="Kimura A."/>
            <person name="Kitahashi Y."/>
            <person name="Komaki H."/>
            <person name="Oguchi A."/>
        </authorList>
    </citation>
    <scope>NUCLEOTIDE SEQUENCE [LARGE SCALE GENOMIC DNA]</scope>
    <source>
        <strain evidence="2 3">NBRC 16266</strain>
    </source>
</reference>
<sequence length="1198" mass="127426">MVPADVLVWAAREDLSGQPGKIFAAADRAGDVTVCVFACLAAGEPGRAAQLAPRAPEGLRSLMGVLITRLARAWFPGNLSGDDLTAVRYLGRKHLDTLGLDRSDWLVMCPMAEVGMLRSTVMGAARVGVSQGRAAAHRYGDYVNDFMVLARDHGLDRYVDLLSCLQAELLGLGGLPEDSVRLAEAVLERSRRAADHSMAARARLLIGDAYATPGSSPEILGLDLGDLNRSPSPPPSARTRELALAAYRDAEEDFHRADAPRGRAAVLVRRAFLERSAGRPGSARELLDGAERLYAAAGDVAGAYLTGTHRVLAEIDDGLFTAAGAELAGDLGGWAAAAGSPSLTLGLSRLIRAVGRMWRHGGEVERARACLSLAADIAVAVGDAAEERSALGDLSDLYASLNSRKPTVVLLERALDRRLRGLGGWDALPGVDFALWSEIAELTVFQTAQFMDLRDADGLRQSGQRMRRLVEHRPEGRDTPPPVRNPVIHGDLAMRELERFGLGRVTAAGEPVPHQDFAVPLVASLAGSLISQVHLTRCMAPLIEAKRLRRSGSPAEADRLVEEVLALARDIGTEGRPYAVVALSWAGRLAEARDEVRALAAEAPDMPPARHAELLVAAHAYQEARTLLRERGQDPSFAGTLPRRRHVLAARIALGCGDVTGPAASGVLAELERDIDEFERRFAALRRDAYRTSVCDDAEMGETYFLAARLARAAGAAGSGHEYGGRLRALPLHDTLADSAAIRDAPPAHAAVLLRWQQANVAWTAAFEQVAALRPASPQEHLDGVREAQERLDAAQAALEQAERAALDAMPGILLRTRRVASVSPAKPPPLELPGGTLLLDYLVGADRTLVWARSRDRVHAWELEVDGDELAGMASRTTRSFAGRSLPEDGEGAADELAALLLGPVRTMLEDHERVLVAPSGALALVPFGALDLRPATPLIAEHTISYLPGAELLDRLSFPWRPAAEGAALVVGDPRFHPERGLSRLRGAGVEAYHVGGLLGVTPLQGGAARKTAVRDRAMGARILHFATHGLISPQAPTASAIALAGADELTMADLAGLALRADLVVLSACDTGQGEPTFGGELVGFTRALIAAGARRALVSLWPVHDRITCVIMERFYRRLAEGDTPAEALSRAQRWTKDQPSTDLAIRYRRLAAAAGKASAGGSLTRTRDGSAPAGSGPAEGTGFWAPFILVGSP</sequence>
<dbReference type="EMBL" id="BLAE01000007">
    <property type="protein sequence ID" value="GES07712.1"/>
    <property type="molecule type" value="Genomic_DNA"/>
</dbReference>
<dbReference type="PANTHER" id="PTHR10098">
    <property type="entry name" value="RAPSYN-RELATED"/>
    <property type="match status" value="1"/>
</dbReference>
<evidence type="ECO:0000313" key="3">
    <source>
        <dbReference type="Proteomes" id="UP000331127"/>
    </source>
</evidence>
<organism evidence="2 3">
    <name type="scientific">Acrocarpospora macrocephala</name>
    <dbReference type="NCBI Taxonomy" id="150177"/>
    <lineage>
        <taxon>Bacteria</taxon>
        <taxon>Bacillati</taxon>
        <taxon>Actinomycetota</taxon>
        <taxon>Actinomycetes</taxon>
        <taxon>Streptosporangiales</taxon>
        <taxon>Streptosporangiaceae</taxon>
        <taxon>Acrocarpospora</taxon>
    </lineage>
</organism>
<protein>
    <recommendedName>
        <fullName evidence="1">CHAT domain-containing protein</fullName>
    </recommendedName>
</protein>
<dbReference type="OrthoDB" id="4331905at2"/>
<keyword evidence="3" id="KW-1185">Reference proteome</keyword>
<gene>
    <name evidence="2" type="ORF">Amac_013070</name>
</gene>
<feature type="domain" description="CHAT" evidence="1">
    <location>
        <begin position="895"/>
        <end position="1197"/>
    </location>
</feature>
<dbReference type="InterPro" id="IPR024983">
    <property type="entry name" value="CHAT_dom"/>
</dbReference>
<dbReference type="RefSeq" id="WP_155353395.1">
    <property type="nucleotide sequence ID" value="NZ_BAAAHL010000041.1"/>
</dbReference>
<name>A0A5M3WHV4_9ACTN</name>
<proteinExistence type="predicted"/>
<accession>A0A5M3WHV4</accession>